<dbReference type="Proteomes" id="UP001153269">
    <property type="component" value="Unassembled WGS sequence"/>
</dbReference>
<organism evidence="1 2">
    <name type="scientific">Pleuronectes platessa</name>
    <name type="common">European plaice</name>
    <dbReference type="NCBI Taxonomy" id="8262"/>
    <lineage>
        <taxon>Eukaryota</taxon>
        <taxon>Metazoa</taxon>
        <taxon>Chordata</taxon>
        <taxon>Craniata</taxon>
        <taxon>Vertebrata</taxon>
        <taxon>Euteleostomi</taxon>
        <taxon>Actinopterygii</taxon>
        <taxon>Neopterygii</taxon>
        <taxon>Teleostei</taxon>
        <taxon>Neoteleostei</taxon>
        <taxon>Acanthomorphata</taxon>
        <taxon>Carangaria</taxon>
        <taxon>Pleuronectiformes</taxon>
        <taxon>Pleuronectoidei</taxon>
        <taxon>Pleuronectidae</taxon>
        <taxon>Pleuronectes</taxon>
    </lineage>
</organism>
<sequence>MGLTPLSISRAPPVIAREIPPPPCRLVEVRETGSRTVCCRPTPTCLAEGMDEQRGAGCAMMPLEKSQHMVAGCKMPAVTAYTERLNGMEDGTVYRNICAEY</sequence>
<dbReference type="EMBL" id="CADEAL010001136">
    <property type="protein sequence ID" value="CAB1429442.1"/>
    <property type="molecule type" value="Genomic_DNA"/>
</dbReference>
<reference evidence="1" key="1">
    <citation type="submission" date="2020-03" db="EMBL/GenBank/DDBJ databases">
        <authorList>
            <person name="Weist P."/>
        </authorList>
    </citation>
    <scope>NUCLEOTIDE SEQUENCE</scope>
</reference>
<dbReference type="AlphaFoldDB" id="A0A9N7UF98"/>
<evidence type="ECO:0000313" key="2">
    <source>
        <dbReference type="Proteomes" id="UP001153269"/>
    </source>
</evidence>
<evidence type="ECO:0000313" key="1">
    <source>
        <dbReference type="EMBL" id="CAB1429442.1"/>
    </source>
</evidence>
<gene>
    <name evidence="1" type="ORF">PLEPLA_LOCUS17420</name>
</gene>
<protein>
    <submittedName>
        <fullName evidence="1">Uncharacterized protein</fullName>
    </submittedName>
</protein>
<proteinExistence type="predicted"/>
<name>A0A9N7UF98_PLEPL</name>
<keyword evidence="2" id="KW-1185">Reference proteome</keyword>
<comment type="caution">
    <text evidence="1">The sequence shown here is derived from an EMBL/GenBank/DDBJ whole genome shotgun (WGS) entry which is preliminary data.</text>
</comment>
<accession>A0A9N7UF98</accession>